<evidence type="ECO:0000313" key="2">
    <source>
        <dbReference type="EMBL" id="KLV10201.1"/>
    </source>
</evidence>
<reference evidence="2 3" key="1">
    <citation type="submission" date="2015-05" db="EMBL/GenBank/DDBJ databases">
        <title>Photobacterium galathea sp. nov.</title>
        <authorList>
            <person name="Machado H."/>
            <person name="Gram L."/>
        </authorList>
    </citation>
    <scope>NUCLEOTIDE SEQUENCE [LARGE SCALE GENOMIC DNA]</scope>
    <source>
        <strain evidence="2 3">DSM 22954</strain>
    </source>
</reference>
<evidence type="ECO:0000256" key="1">
    <source>
        <dbReference type="SAM" id="Coils"/>
    </source>
</evidence>
<proteinExistence type="predicted"/>
<keyword evidence="3" id="KW-1185">Reference proteome</keyword>
<dbReference type="EMBL" id="LDOU01000006">
    <property type="protein sequence ID" value="KLV10201.1"/>
    <property type="molecule type" value="Genomic_DNA"/>
</dbReference>
<dbReference type="PATRIC" id="fig|320778.3.peg.1375"/>
<dbReference type="RefSeq" id="WP_047884364.1">
    <property type="nucleotide sequence ID" value="NZ_LDOU01000006.1"/>
</dbReference>
<protein>
    <recommendedName>
        <fullName evidence="4">DNA-binding protein</fullName>
    </recommendedName>
</protein>
<evidence type="ECO:0008006" key="4">
    <source>
        <dbReference type="Google" id="ProtNLM"/>
    </source>
</evidence>
<organism evidence="2 3">
    <name type="scientific">Photobacterium ganghwense</name>
    <dbReference type="NCBI Taxonomy" id="320778"/>
    <lineage>
        <taxon>Bacteria</taxon>
        <taxon>Pseudomonadati</taxon>
        <taxon>Pseudomonadota</taxon>
        <taxon>Gammaproteobacteria</taxon>
        <taxon>Vibrionales</taxon>
        <taxon>Vibrionaceae</taxon>
        <taxon>Photobacterium</taxon>
    </lineage>
</organism>
<evidence type="ECO:0000313" key="3">
    <source>
        <dbReference type="Proteomes" id="UP000035909"/>
    </source>
</evidence>
<dbReference type="OrthoDB" id="6447865at2"/>
<sequence length="211" mass="23563">MVEKKRILTPSEWIELEVMWASGEYTLAALSEKSGMRPETLSRRFKARGVEKGSAATADAVREAVKEKMIDKSVERANLIASRQESYDKWAYNLGALVMKEVAEGARSHGGIGSAEESIKALQRASAALAKCYEVSHKALRMDDRDVRDDELPELMFAELTQEQVLELRKAQTGDAEDIVDLDELEAELAEEIASEREELEREEAESEAVT</sequence>
<feature type="coiled-coil region" evidence="1">
    <location>
        <begin position="179"/>
        <end position="210"/>
    </location>
</feature>
<dbReference type="STRING" id="320778.ABT57_06390"/>
<comment type="caution">
    <text evidence="2">The sequence shown here is derived from an EMBL/GenBank/DDBJ whole genome shotgun (WGS) entry which is preliminary data.</text>
</comment>
<accession>A0A0J1HF12</accession>
<name>A0A0J1HF12_9GAMM</name>
<keyword evidence="1" id="KW-0175">Coiled coil</keyword>
<dbReference type="AlphaFoldDB" id="A0A0J1HF12"/>
<gene>
    <name evidence="2" type="ORF">ABT57_06390</name>
</gene>
<dbReference type="Proteomes" id="UP000035909">
    <property type="component" value="Unassembled WGS sequence"/>
</dbReference>